<sequence length="566" mass="64037">MATEEPVVAVATAKDARLDHVGGLVQIILRCSEEKWLKLLAVEDNRTQLTTHFLDDPNSECIFVAESSGGVLGLYTSSANLPFAAGKQQKAAFFLKVPGAVATAENMRLVISCGDLFSSTVEQLQAFLDYAVIPTLCNPSCHEGWAKERANDLLTSFRAFRSIVARGVAQSKNHVIISVPPIHPFEPSAYARGNHPPSMEEAKEAWMQETVSILESSVRHWSEQIQEVLDEGLHSGKHYPQPSDYYKFFCHRRKSLLFIRQQLRSESLELISDILQSKNSPRDAELKDLIKKVEDGVTEAEKIRKHLFPLHRRCKDLEAKDLPRLRKYLVDGLLRMVREAVEHCDVLQLPHNAGVVSKLYASVSHILVRLSQQFLDGATMFRGELDDSEQRLDLVLSVMDYMRNSRTSNTLLERYDRLEMFVQRLKAIKVVFETSSAFLRLAKTEVGGIHGHVTAIQIKQIYDEFQEQLVTFDKCPYDVLEPDAQEFDTDMEKFRKKIRDLDGRLGSVIKGCILDCCNVESMTKTHIKSLVYGRLFEGNARISAVAERIGHANHFLERSPAVRPSQ</sequence>
<dbReference type="GO" id="GO:0005858">
    <property type="term" value="C:axonemal dynein complex"/>
    <property type="evidence" value="ECO:0007669"/>
    <property type="project" value="TreeGrafter"/>
</dbReference>
<evidence type="ECO:0000259" key="1">
    <source>
        <dbReference type="Pfam" id="PF08385"/>
    </source>
</evidence>
<dbReference type="PANTHER" id="PTHR46532:SF11">
    <property type="entry name" value="DYNEIN AXONEMAL HEAVY CHAIN 12"/>
    <property type="match status" value="1"/>
</dbReference>
<dbReference type="Proteomes" id="UP000887116">
    <property type="component" value="Unassembled WGS sequence"/>
</dbReference>
<dbReference type="OrthoDB" id="447173at2759"/>
<dbReference type="GO" id="GO:0051959">
    <property type="term" value="F:dynein light intermediate chain binding"/>
    <property type="evidence" value="ECO:0007669"/>
    <property type="project" value="InterPro"/>
</dbReference>
<keyword evidence="3" id="KW-1185">Reference proteome</keyword>
<dbReference type="GO" id="GO:0007018">
    <property type="term" value="P:microtubule-based movement"/>
    <property type="evidence" value="ECO:0007669"/>
    <property type="project" value="InterPro"/>
</dbReference>
<dbReference type="Pfam" id="PF08385">
    <property type="entry name" value="DHC_N1"/>
    <property type="match status" value="1"/>
</dbReference>
<feature type="domain" description="Dynein heavy chain tail" evidence="1">
    <location>
        <begin position="212"/>
        <end position="524"/>
    </location>
</feature>
<protein>
    <submittedName>
        <fullName evidence="2">Dynein beta chain, ciliary</fullName>
    </submittedName>
</protein>
<evidence type="ECO:0000313" key="3">
    <source>
        <dbReference type="Proteomes" id="UP000887116"/>
    </source>
</evidence>
<evidence type="ECO:0000313" key="2">
    <source>
        <dbReference type="EMBL" id="GFQ87867.1"/>
    </source>
</evidence>
<dbReference type="InterPro" id="IPR026983">
    <property type="entry name" value="DHC"/>
</dbReference>
<organism evidence="2 3">
    <name type="scientific">Trichonephila clavata</name>
    <name type="common">Joro spider</name>
    <name type="synonym">Nephila clavata</name>
    <dbReference type="NCBI Taxonomy" id="2740835"/>
    <lineage>
        <taxon>Eukaryota</taxon>
        <taxon>Metazoa</taxon>
        <taxon>Ecdysozoa</taxon>
        <taxon>Arthropoda</taxon>
        <taxon>Chelicerata</taxon>
        <taxon>Arachnida</taxon>
        <taxon>Araneae</taxon>
        <taxon>Araneomorphae</taxon>
        <taxon>Entelegynae</taxon>
        <taxon>Araneoidea</taxon>
        <taxon>Nephilidae</taxon>
        <taxon>Trichonephila</taxon>
    </lineage>
</organism>
<dbReference type="GO" id="GO:0045505">
    <property type="term" value="F:dynein intermediate chain binding"/>
    <property type="evidence" value="ECO:0007669"/>
    <property type="project" value="InterPro"/>
</dbReference>
<name>A0A8X6FT71_TRICU</name>
<comment type="caution">
    <text evidence="2">The sequence shown here is derived from an EMBL/GenBank/DDBJ whole genome shotgun (WGS) entry which is preliminary data.</text>
</comment>
<accession>A0A8X6FT71</accession>
<dbReference type="PANTHER" id="PTHR46532">
    <property type="entry name" value="MALE FERTILITY FACTOR KL5"/>
    <property type="match status" value="1"/>
</dbReference>
<dbReference type="AlphaFoldDB" id="A0A8X6FT71"/>
<dbReference type="InterPro" id="IPR013594">
    <property type="entry name" value="Dynein_heavy_tail"/>
</dbReference>
<gene>
    <name evidence="2" type="primary">DYHC_1</name>
    <name evidence="2" type="ORF">TNCT_396081</name>
</gene>
<proteinExistence type="predicted"/>
<dbReference type="EMBL" id="BMAO01003449">
    <property type="protein sequence ID" value="GFQ87867.1"/>
    <property type="molecule type" value="Genomic_DNA"/>
</dbReference>
<reference evidence="2" key="1">
    <citation type="submission" date="2020-07" db="EMBL/GenBank/DDBJ databases">
        <title>Multicomponent nature underlies the extraordinary mechanical properties of spider dragline silk.</title>
        <authorList>
            <person name="Kono N."/>
            <person name="Nakamura H."/>
            <person name="Mori M."/>
            <person name="Yoshida Y."/>
            <person name="Ohtoshi R."/>
            <person name="Malay A.D."/>
            <person name="Moran D.A.P."/>
            <person name="Tomita M."/>
            <person name="Numata K."/>
            <person name="Arakawa K."/>
        </authorList>
    </citation>
    <scope>NUCLEOTIDE SEQUENCE</scope>
</reference>